<proteinExistence type="predicted"/>
<keyword evidence="4" id="KW-1185">Reference proteome</keyword>
<evidence type="ECO:0000256" key="1">
    <source>
        <dbReference type="SAM" id="MobiDB-lite"/>
    </source>
</evidence>
<reference evidence="3 4" key="1">
    <citation type="submission" date="2023-03" db="EMBL/GenBank/DDBJ databases">
        <title>Mating type loci evolution in Malassezia.</title>
        <authorList>
            <person name="Coelho M.A."/>
        </authorList>
    </citation>
    <scope>NUCLEOTIDE SEQUENCE [LARGE SCALE GENOMIC DNA]</scope>
    <source>
        <strain evidence="3 4">CBS 9725</strain>
    </source>
</reference>
<feature type="compositionally biased region" description="Basic and acidic residues" evidence="1">
    <location>
        <begin position="470"/>
        <end position="488"/>
    </location>
</feature>
<dbReference type="PROSITE" id="PS50879">
    <property type="entry name" value="RNASE_H_1"/>
    <property type="match status" value="1"/>
</dbReference>
<dbReference type="Proteomes" id="UP001219567">
    <property type="component" value="Chromosome 1"/>
</dbReference>
<feature type="compositionally biased region" description="Basic and acidic residues" evidence="1">
    <location>
        <begin position="322"/>
        <end position="333"/>
    </location>
</feature>
<evidence type="ECO:0000313" key="4">
    <source>
        <dbReference type="Proteomes" id="UP001219567"/>
    </source>
</evidence>
<feature type="compositionally biased region" description="Basic and acidic residues" evidence="1">
    <location>
        <begin position="359"/>
        <end position="373"/>
    </location>
</feature>
<accession>A0AAJ6CI39</accession>
<dbReference type="InterPro" id="IPR036397">
    <property type="entry name" value="RNaseH_sf"/>
</dbReference>
<dbReference type="GO" id="GO:0004523">
    <property type="term" value="F:RNA-DNA hybrid ribonuclease activity"/>
    <property type="evidence" value="ECO:0007669"/>
    <property type="project" value="InterPro"/>
</dbReference>
<dbReference type="EMBL" id="CP119943">
    <property type="protein sequence ID" value="WFC98456.1"/>
    <property type="molecule type" value="Genomic_DNA"/>
</dbReference>
<dbReference type="InterPro" id="IPR012337">
    <property type="entry name" value="RNaseH-like_sf"/>
</dbReference>
<dbReference type="GO" id="GO:0003676">
    <property type="term" value="F:nucleic acid binding"/>
    <property type="evidence" value="ECO:0007669"/>
    <property type="project" value="InterPro"/>
</dbReference>
<dbReference type="InterPro" id="IPR002156">
    <property type="entry name" value="RNaseH_domain"/>
</dbReference>
<dbReference type="SUPFAM" id="SSF53098">
    <property type="entry name" value="Ribonuclease H-like"/>
    <property type="match status" value="1"/>
</dbReference>
<sequence>MSDPRFLDGWLHSRPEPRHSNSLQVRLDAPDGITYAPDQTDPHTASRRLFVVPPLPEPASSLYSFQDEIIGYERATQKSVFVIGEDECDPETDAQKFAANYRTGNLQSRQPDLGDCDLEALDSDDANSVAKTIQNSVATSDLEAVEEKDIAQPTQQCDGRSEDASKSRAVSESGDKESEKSQDAVNKTIESETTAGTKLEQGFSSRSDSQTSVVYDEDQLKASPTDGSKAVSTSEDQKAFATQESKGSVKEHDSKEGDDAVSTTSRESVPDGDLVSESQNGHLAEDEPSEKAHGNNVPDETEEKYDPDGSADAFVAKSLSTKSDKNDDDKSAKSIDTSSTKSLQDSKELNEASENSSTPKKESDEFLTNKDQELESVQSAKAEIGASEPTRSQSTHRISGKQVAGTDTQKENKSREASHNNSGSPKSTIEVKDIEESVDSVDATTMQSGMTSPENRTPSLQHQASDVPEISDRENSVSRGLEMPHNESHSSLASSQDAALNRSKNEKATDSVAEDVQKPSVAPEQRSLVRDSTEAEDSASLRSARSHAPSCAPSVAPTISRMTLESSMRHSKTPVLPKPVRENFTEYSFRPPASQLGKQYTTHVWDAPKYTTLRATESLAHQPEGNDAGSQWERVSGYNQSGPFQPDAQIDISQDTISELFIADPRKWHPYRFVRRTDPRQLLLLVAGQCLSEEQVQAAISKRESASKNTINTNSNSDRPLASYFGTLENSQAQGGIGVVFSPSRSLCESMKQPFDQHRAETNLSRRLEQPEFPNTTTTQRAALRSVIAALEYVQWEKEGFDKLVIAVHNAWIVRGISHDIWTWRKNGWVLTRKTPQGFPGEQVPNRDLWELLDYLVRQWEDIE</sequence>
<evidence type="ECO:0000259" key="2">
    <source>
        <dbReference type="PROSITE" id="PS50879"/>
    </source>
</evidence>
<dbReference type="AlphaFoldDB" id="A0AAJ6CI39"/>
<feature type="compositionally biased region" description="Basic and acidic residues" evidence="1">
    <location>
        <begin position="408"/>
        <end position="418"/>
    </location>
</feature>
<feature type="compositionally biased region" description="Basic and acidic residues" evidence="1">
    <location>
        <begin position="247"/>
        <end position="258"/>
    </location>
</feature>
<feature type="compositionally biased region" description="Polar residues" evidence="1">
    <location>
        <begin position="489"/>
        <end position="498"/>
    </location>
</feature>
<feature type="region of interest" description="Disordered" evidence="1">
    <location>
        <begin position="144"/>
        <end position="557"/>
    </location>
</feature>
<feature type="compositionally biased region" description="Basic and acidic residues" evidence="1">
    <location>
        <begin position="283"/>
        <end position="293"/>
    </location>
</feature>
<feature type="compositionally biased region" description="Polar residues" evidence="1">
    <location>
        <begin position="442"/>
        <end position="464"/>
    </location>
</feature>
<feature type="region of interest" description="Disordered" evidence="1">
    <location>
        <begin position="1"/>
        <end position="22"/>
    </location>
</feature>
<organism evidence="3 4">
    <name type="scientific">Malassezia yamatoensis</name>
    <dbReference type="NCBI Taxonomy" id="253288"/>
    <lineage>
        <taxon>Eukaryota</taxon>
        <taxon>Fungi</taxon>
        <taxon>Dikarya</taxon>
        <taxon>Basidiomycota</taxon>
        <taxon>Ustilaginomycotina</taxon>
        <taxon>Malasseziomycetes</taxon>
        <taxon>Malasseziales</taxon>
        <taxon>Malasseziaceae</taxon>
        <taxon>Malassezia</taxon>
    </lineage>
</organism>
<feature type="compositionally biased region" description="Basic and acidic residues" evidence="1">
    <location>
        <begin position="173"/>
        <end position="182"/>
    </location>
</feature>
<feature type="compositionally biased region" description="Polar residues" evidence="1">
    <location>
        <begin position="191"/>
        <end position="213"/>
    </location>
</feature>
<name>A0AAJ6CI39_9BASI</name>
<feature type="compositionally biased region" description="Polar residues" evidence="1">
    <location>
        <begin position="230"/>
        <end position="246"/>
    </location>
</feature>
<evidence type="ECO:0000313" key="3">
    <source>
        <dbReference type="EMBL" id="WFC98456.1"/>
    </source>
</evidence>
<protein>
    <recommendedName>
        <fullName evidence="2">RNase H type-1 domain-containing protein</fullName>
    </recommendedName>
</protein>
<gene>
    <name evidence="3" type="ORF">MYAM1_001184</name>
</gene>
<feature type="domain" description="RNase H type-1" evidence="2">
    <location>
        <begin position="754"/>
        <end position="864"/>
    </location>
</feature>
<dbReference type="Gene3D" id="3.30.420.10">
    <property type="entry name" value="Ribonuclease H-like superfamily/Ribonuclease H"/>
    <property type="match status" value="1"/>
</dbReference>